<dbReference type="NCBIfam" id="TIGR01484">
    <property type="entry name" value="HAD-SF-IIB"/>
    <property type="match status" value="1"/>
</dbReference>
<gene>
    <name evidence="1" type="ORF">HMPREF3293_02741</name>
</gene>
<dbReference type="EMBL" id="LSZW01000064">
    <property type="protein sequence ID" value="KXK64661.1"/>
    <property type="molecule type" value="Genomic_DNA"/>
</dbReference>
<sequence length="281" mass="31195">MRLLYNGSVILQKKEGRFFMAYKLIALDLDDTLLDCEKHISKRNREALAAARAKGAHIVLASGRAYAGVSGFNEALGNRDYTIVCGGGQVADPDGKVIYSAYLSPITTKQVMRWAVTHGAYFQVYTDEGYFFLQRNDYSDYYEKLCGYSGIEDPDLMNKEMILAAKILLIDTEEKLEEYRSELSAMFPELVIKKSQSDFLEIMDPTATKGNALEYLAKKLGIERQQVMAVGDSEIDESMLEWAGLGIAMENACSACKEAANDVTASCNEDGVALAIEKYII</sequence>
<organism evidence="1 2">
    <name type="scientific">Christensenella minuta</name>
    <dbReference type="NCBI Taxonomy" id="626937"/>
    <lineage>
        <taxon>Bacteria</taxon>
        <taxon>Bacillati</taxon>
        <taxon>Bacillota</taxon>
        <taxon>Clostridia</taxon>
        <taxon>Christensenellales</taxon>
        <taxon>Christensenellaceae</taxon>
        <taxon>Christensenella</taxon>
    </lineage>
</organism>
<dbReference type="Gene3D" id="3.40.50.1000">
    <property type="entry name" value="HAD superfamily/HAD-like"/>
    <property type="match status" value="1"/>
</dbReference>
<dbReference type="GO" id="GO:0016791">
    <property type="term" value="F:phosphatase activity"/>
    <property type="evidence" value="ECO:0007669"/>
    <property type="project" value="TreeGrafter"/>
</dbReference>
<dbReference type="InterPro" id="IPR006379">
    <property type="entry name" value="HAD-SF_hydro_IIB"/>
</dbReference>
<keyword evidence="1" id="KW-0378">Hydrolase</keyword>
<dbReference type="OrthoDB" id="9781413at2"/>
<keyword evidence="2" id="KW-1185">Reference proteome</keyword>
<dbReference type="GO" id="GO:0005829">
    <property type="term" value="C:cytosol"/>
    <property type="evidence" value="ECO:0007669"/>
    <property type="project" value="TreeGrafter"/>
</dbReference>
<dbReference type="InterPro" id="IPR000150">
    <property type="entry name" value="Cof"/>
</dbReference>
<dbReference type="SFLD" id="SFLDS00003">
    <property type="entry name" value="Haloacid_Dehalogenase"/>
    <property type="match status" value="1"/>
</dbReference>
<name>A0A136Q1U1_9FIRM</name>
<dbReference type="InterPro" id="IPR023214">
    <property type="entry name" value="HAD_sf"/>
</dbReference>
<dbReference type="KEGG" id="cmiu:B1H56_07940"/>
<proteinExistence type="predicted"/>
<dbReference type="SFLD" id="SFLDG01140">
    <property type="entry name" value="C2.B:_Phosphomannomutase_and_P"/>
    <property type="match status" value="1"/>
</dbReference>
<accession>A0A136Q1U1</accession>
<dbReference type="STRING" id="626937.HMPREF3293_02741"/>
<protein>
    <submittedName>
        <fullName evidence="1">Cof-like hydrolase</fullName>
    </submittedName>
</protein>
<dbReference type="PANTHER" id="PTHR10000">
    <property type="entry name" value="PHOSPHOSERINE PHOSPHATASE"/>
    <property type="match status" value="1"/>
</dbReference>
<dbReference type="AlphaFoldDB" id="A0A136Q1U1"/>
<dbReference type="Pfam" id="PF08282">
    <property type="entry name" value="Hydrolase_3"/>
    <property type="match status" value="1"/>
</dbReference>
<dbReference type="SUPFAM" id="SSF56784">
    <property type="entry name" value="HAD-like"/>
    <property type="match status" value="1"/>
</dbReference>
<reference evidence="1 2" key="1">
    <citation type="submission" date="2016-02" db="EMBL/GenBank/DDBJ databases">
        <authorList>
            <person name="Wen L."/>
            <person name="He K."/>
            <person name="Yang H."/>
        </authorList>
    </citation>
    <scope>NUCLEOTIDE SEQUENCE [LARGE SCALE GENOMIC DNA]</scope>
    <source>
        <strain evidence="1 2">DSM 22607</strain>
    </source>
</reference>
<dbReference type="NCBIfam" id="TIGR00099">
    <property type="entry name" value="Cof-subfamily"/>
    <property type="match status" value="1"/>
</dbReference>
<dbReference type="Gene3D" id="3.30.1240.10">
    <property type="match status" value="1"/>
</dbReference>
<comment type="caution">
    <text evidence="1">The sequence shown here is derived from an EMBL/GenBank/DDBJ whole genome shotgun (WGS) entry which is preliminary data.</text>
</comment>
<evidence type="ECO:0000313" key="2">
    <source>
        <dbReference type="Proteomes" id="UP000070366"/>
    </source>
</evidence>
<dbReference type="GO" id="GO:0000287">
    <property type="term" value="F:magnesium ion binding"/>
    <property type="evidence" value="ECO:0007669"/>
    <property type="project" value="TreeGrafter"/>
</dbReference>
<dbReference type="SFLD" id="SFLDG01144">
    <property type="entry name" value="C2.B.4:_PGP_Like"/>
    <property type="match status" value="1"/>
</dbReference>
<dbReference type="CDD" id="cd07516">
    <property type="entry name" value="HAD_Pase"/>
    <property type="match status" value="1"/>
</dbReference>
<dbReference type="PANTHER" id="PTHR10000:SF8">
    <property type="entry name" value="HAD SUPERFAMILY HYDROLASE-LIKE, TYPE 3"/>
    <property type="match status" value="1"/>
</dbReference>
<evidence type="ECO:0000313" key="1">
    <source>
        <dbReference type="EMBL" id="KXK64661.1"/>
    </source>
</evidence>
<dbReference type="InterPro" id="IPR036412">
    <property type="entry name" value="HAD-like_sf"/>
</dbReference>
<dbReference type="Proteomes" id="UP000070366">
    <property type="component" value="Unassembled WGS sequence"/>
</dbReference>